<dbReference type="RefSeq" id="WP_167076605.1">
    <property type="nucleotide sequence ID" value="NZ_VVIW01000005.1"/>
</dbReference>
<reference evidence="2 3" key="1">
    <citation type="submission" date="2019-09" db="EMBL/GenBank/DDBJ databases">
        <title>Taxonomy of Antarctic Massilia spp.: description of Massilia rubra sp. nov., Massilia aquatica sp. nov., Massilia mucilaginosa sp. nov., Massilia frigida sp. nov. isolated from streams, lakes and regoliths.</title>
        <authorList>
            <person name="Holochova P."/>
            <person name="Sedlacek I."/>
            <person name="Kralova S."/>
            <person name="Maslanova I."/>
            <person name="Busse H.-J."/>
            <person name="Stankova E."/>
            <person name="Vrbovska V."/>
            <person name="Kovarovic V."/>
            <person name="Bartak M."/>
            <person name="Svec P."/>
            <person name="Pantucek R."/>
        </authorList>
    </citation>
    <scope>NUCLEOTIDE SEQUENCE [LARGE SCALE GENOMIC DNA]</scope>
    <source>
        <strain evidence="2 3">CCM 8693</strain>
    </source>
</reference>
<dbReference type="SMART" id="SM00773">
    <property type="entry name" value="WGR"/>
    <property type="match status" value="1"/>
</dbReference>
<organism evidence="2 3">
    <name type="scientific">Massilia aquatica</name>
    <dbReference type="NCBI Taxonomy" id="2609000"/>
    <lineage>
        <taxon>Bacteria</taxon>
        <taxon>Pseudomonadati</taxon>
        <taxon>Pseudomonadota</taxon>
        <taxon>Betaproteobacteria</taxon>
        <taxon>Burkholderiales</taxon>
        <taxon>Oxalobacteraceae</taxon>
        <taxon>Telluria group</taxon>
        <taxon>Massilia</taxon>
    </lineage>
</organism>
<evidence type="ECO:0000313" key="2">
    <source>
        <dbReference type="EMBL" id="NHZ40803.1"/>
    </source>
</evidence>
<protein>
    <submittedName>
        <fullName evidence="2">DUF4132 domain-containing protein</fullName>
    </submittedName>
</protein>
<evidence type="ECO:0000259" key="1">
    <source>
        <dbReference type="PROSITE" id="PS51977"/>
    </source>
</evidence>
<dbReference type="PANTHER" id="PTHR30634:SF16">
    <property type="entry name" value="OUTER-MEMBRANE LIPOPROTEIN LOLB"/>
    <property type="match status" value="1"/>
</dbReference>
<dbReference type="EMBL" id="VVIW01000005">
    <property type="protein sequence ID" value="NHZ40803.1"/>
    <property type="molecule type" value="Genomic_DNA"/>
</dbReference>
<dbReference type="InterPro" id="IPR008893">
    <property type="entry name" value="WGR_domain"/>
</dbReference>
<feature type="domain" description="WGR" evidence="1">
    <location>
        <begin position="1"/>
        <end position="80"/>
    </location>
</feature>
<dbReference type="Pfam" id="PF05406">
    <property type="entry name" value="WGR"/>
    <property type="match status" value="1"/>
</dbReference>
<dbReference type="CDD" id="cd07996">
    <property type="entry name" value="WGR_MMR_like"/>
    <property type="match status" value="1"/>
</dbReference>
<dbReference type="InterPro" id="IPR025406">
    <property type="entry name" value="DUF4132"/>
</dbReference>
<dbReference type="Pfam" id="PF13569">
    <property type="entry name" value="DUF4132"/>
    <property type="match status" value="1"/>
</dbReference>
<comment type="caution">
    <text evidence="2">The sequence shown here is derived from an EMBL/GenBank/DDBJ whole genome shotgun (WGS) entry which is preliminary data.</text>
</comment>
<proteinExistence type="predicted"/>
<evidence type="ECO:0000313" key="3">
    <source>
        <dbReference type="Proteomes" id="UP000819052"/>
    </source>
</evidence>
<dbReference type="Gene3D" id="2.20.140.10">
    <property type="entry name" value="WGR domain"/>
    <property type="match status" value="1"/>
</dbReference>
<dbReference type="InterPro" id="IPR050458">
    <property type="entry name" value="LolB"/>
</dbReference>
<name>A0ABX0M6Y5_9BURK</name>
<dbReference type="PANTHER" id="PTHR30634">
    <property type="entry name" value="OUTER MEMBRANE LOLAB LIPOPROTEIN INSERTION APPARATUS"/>
    <property type="match status" value="1"/>
</dbReference>
<keyword evidence="3" id="KW-1185">Reference proteome</keyword>
<accession>A0ABX0M6Y5</accession>
<dbReference type="PROSITE" id="PS51977">
    <property type="entry name" value="WGR"/>
    <property type="match status" value="1"/>
</dbReference>
<dbReference type="InterPro" id="IPR049809">
    <property type="entry name" value="YehF/YfeS-like_WGR"/>
</dbReference>
<dbReference type="Proteomes" id="UP000819052">
    <property type="component" value="Unassembled WGS sequence"/>
</dbReference>
<gene>
    <name evidence="2" type="ORF">F1609_11640</name>
</gene>
<sequence length="1245" mass="131526">MRRFELSDGVSSKFWEVSQDGSDVTVCFGKIGTAGKAQTKNHADAVTAGAAMAKLIREKTGKGYAETGAGAPVAAAPAAAVAASAPAAAVAASAPAAAAPVPLAAPAPASDIAPWLAVSPLIDVPATMMALALPSRRFPGTAPVIDAGASWNLFLAHARQCAPLSPALSASGWRPAMEEAAQRIEHGQRDGSAASDIVLLALSSTFDDLLAPSDGTPFIDFLVASKGIVHALDTLLQIERISVRQQGLRKPGICIDDDAEQWFAPTENVFGKTELALRAHLAHAPQDVWDACVQLVRDRLPSLAAHRQGLFGVLLPDAPGLSDAIVAAAGPVYPTSMAWLRLTVRDAASMRALDTIKACDDFYLFAWYDKPEMIATAIQDRGTDAVAALRDGVGADLAADAIASIGTPEAIRALASIAAKKAIKRLASASARWPLAAIAGLAELIATDKRAPGAARSVLAALVPQHLAALPALTPWLSAAAVKVLDGLAGRLEAPADAADAGDLPSVLANPPWLARTKSASKALTLEILPLAPVERWSDAERQRVLRERRLILYTGGGSGFKTPNDAAAIAAGDVAGVVACWEAYRQRGHEMANSVHAIAKLPPPFNAAVWAVMAKYDINSPGHAIGSMGIDALPGLVVMCERRPAEELKYAMYFSAVELAAPVARALAVLKSKAVRDMARNWLLANPEHAACGLIAPALGKAGAARDAAASALRLLAANGHEAMLIAVAGRYGQEAVNAAMRAMLDEDPLDRFPSKIAALPAFWMPRSWARPHLAANGKPLPDEVLDLIGVMLRFPQADGVYAGIDQVRQACTPDSLSRFAWDLFSAWSDAGGDARNNWAFTALGLFGGDDCARKLTPLIRAWPGESQSARAIAGLDILATIGTDLALMLLNGIAQKVKFKALQDNARDKIAQIAEARNLSTDELEDRLAPDLGLDGDGALLLDFGPRQFRVGFDETLKPCVRDASGLRLADLPKPNKSDDAVLSAAATERFKALKKDARSIAEQQVLRLEMAMCAQRRWEPAIFQRFLAGHPLVRHLVQRLVWGAYDMEPGASHGGRLLGCFRVGPDGDLTDAADDAWQLPQGDNIRIGIPHALDLPAQEAAGFGQLLADYELVQPFAQIGRDTYTLTADELAASALTRWEGIEVPVGRLLGLAHKGWERGDAQDAGFVFDFNRPLGDGRTVALRFGPGLMLGSIMDSEDQVMEQVSIGSAGSWSSFDKGQPLSTLSPIAASELIRDMEALCA</sequence>